<keyword evidence="4" id="KW-1185">Reference proteome</keyword>
<accession>K3WN35</accession>
<name>K3WN35_GLOUD</name>
<dbReference type="VEuPathDB" id="FungiDB:PYU1_G006365"/>
<reference evidence="4" key="1">
    <citation type="journal article" date="2010" name="Genome Biol.">
        <title>Genome sequence of the necrotrophic plant pathogen Pythium ultimum reveals original pathogenicity mechanisms and effector repertoire.</title>
        <authorList>
            <person name="Levesque C.A."/>
            <person name="Brouwer H."/>
            <person name="Cano L."/>
            <person name="Hamilton J.P."/>
            <person name="Holt C."/>
            <person name="Huitema E."/>
            <person name="Raffaele S."/>
            <person name="Robideau G.P."/>
            <person name="Thines M."/>
            <person name="Win J."/>
            <person name="Zerillo M.M."/>
            <person name="Beakes G.W."/>
            <person name="Boore J.L."/>
            <person name="Busam D."/>
            <person name="Dumas B."/>
            <person name="Ferriera S."/>
            <person name="Fuerstenberg S.I."/>
            <person name="Gachon C.M."/>
            <person name="Gaulin E."/>
            <person name="Govers F."/>
            <person name="Grenville-Briggs L."/>
            <person name="Horner N."/>
            <person name="Hostetler J."/>
            <person name="Jiang R.H."/>
            <person name="Johnson J."/>
            <person name="Krajaejun T."/>
            <person name="Lin H."/>
            <person name="Meijer H.J."/>
            <person name="Moore B."/>
            <person name="Morris P."/>
            <person name="Phuntmart V."/>
            <person name="Puiu D."/>
            <person name="Shetty J."/>
            <person name="Stajich J.E."/>
            <person name="Tripathy S."/>
            <person name="Wawra S."/>
            <person name="van West P."/>
            <person name="Whitty B.R."/>
            <person name="Coutinho P.M."/>
            <person name="Henrissat B."/>
            <person name="Martin F."/>
            <person name="Thomas P.D."/>
            <person name="Tyler B.M."/>
            <person name="De Vries R.P."/>
            <person name="Kamoun S."/>
            <person name="Yandell M."/>
            <person name="Tisserat N."/>
            <person name="Buell C.R."/>
        </authorList>
    </citation>
    <scope>NUCLEOTIDE SEQUENCE</scope>
    <source>
        <strain evidence="4">DAOM:BR144</strain>
    </source>
</reference>
<reference evidence="3" key="3">
    <citation type="submission" date="2015-02" db="UniProtKB">
        <authorList>
            <consortium name="EnsemblProtists"/>
        </authorList>
    </citation>
    <scope>IDENTIFICATION</scope>
    <source>
        <strain evidence="3">DAOM BR144</strain>
    </source>
</reference>
<feature type="transmembrane region" description="Helical" evidence="2">
    <location>
        <begin position="757"/>
        <end position="775"/>
    </location>
</feature>
<protein>
    <submittedName>
        <fullName evidence="3">Uncharacterized protein</fullName>
    </submittedName>
</protein>
<evidence type="ECO:0000313" key="4">
    <source>
        <dbReference type="Proteomes" id="UP000019132"/>
    </source>
</evidence>
<dbReference type="STRING" id="431595.K3WN35"/>
<sequence length="1026" mass="115430">MPQEVSDVGADSAATFEDHPVDEIDDDLKFRLPEFNQDGDATGRTVTERWPKDHVMLLYMLSRYAVCAKSASEQETWIRQIPLLVLMYEGIAAGALNFDYAPAAIVIAQEGSPKRIWMNTTQDGKSAIDDLRETNLINGLKLSTKEYHSVTAFQVSMRGLQLLSQVSKELKAEVDAFIFAPKPYRRELLTIRYIPIEDENENENAFIGGDSSLPSWSLSGSNKQLSTTLKVDDLNQPQEPDEPEFNEQGRFILESIGYFRYSEVTETEDVSYVSSPFVPSCVRGPEAYQPLSSNAHRAHEAASGQSNIRDTLSEAIVLANPVCMVGEWIPFGSNQIVALNERLGSMDRCQGGLFTSLIDDRPTDTQFEVPPGLTEVRILDYDPVRYINFEAEINFPEDDGIVQIENFGIHLNVDGTIFYGIKVDAILDKRSDRISVDLLSRLLVDIHQDSSEIMDDLLSSYQNSLLDMVFLGDIANRGKFNMIMADQIDPFIPGTEYMDRGDFENELKQVLGDIHCAYDIGEDSVLIVGREGMLVAGSASKRFEKVFISYFSLLCREMFLRSFFTRIFVLEELLKNTRELIFQAKENPTHLISIRAQLNQASNDLILFTDTLGYLLESLEFIKIPQKSSNACEDEEAIFSYLDLTKQHHDILLRARDLEKLVHGAKYEIVNLRQMAEVLNTSQLEDIFKTVESNTKILADSSIVVKKSGSSLELVQLLLAGSFAFTLLDRIPGGSLNIEVPEWVDTAFAKGIIDVPFLFFILNMIWMAICVVLVFKYKQRKFYKEEFGRHILRVKVNKAINIVSFEAFLSLKLLEKQESVSQPASELRRVMWKDLSGSSCSDHPSAHGFPGLKKGSKKGRLSWKLRLRQVLCSMWWRVITGKSAVTAPMGNSVSPSMPGKGSMTALDDGTPVEIEVEYDSRHGYLLFVTFHFHSQGKKYPLVVRKVLFAAFAWLRALADPKPAAAAKKSQAKKPHQSDQPLDSDQAASIDSTAKMEEELMSWFALELKQHQVIETVDVFLGIIPAK</sequence>
<keyword evidence="2" id="KW-0812">Transmembrane</keyword>
<dbReference type="Proteomes" id="UP000019132">
    <property type="component" value="Unassembled WGS sequence"/>
</dbReference>
<dbReference type="AlphaFoldDB" id="K3WN35"/>
<reference evidence="4" key="2">
    <citation type="submission" date="2010-04" db="EMBL/GenBank/DDBJ databases">
        <authorList>
            <person name="Buell R."/>
            <person name="Hamilton J."/>
            <person name="Hostetler J."/>
        </authorList>
    </citation>
    <scope>NUCLEOTIDE SEQUENCE [LARGE SCALE GENOMIC DNA]</scope>
    <source>
        <strain evidence="4">DAOM:BR144</strain>
    </source>
</reference>
<dbReference type="eggNOG" id="ENOG502REVD">
    <property type="taxonomic scope" value="Eukaryota"/>
</dbReference>
<dbReference type="HOGENOM" id="CLU_003859_1_0_1"/>
<dbReference type="InParanoid" id="K3WN35"/>
<dbReference type="EMBL" id="GL376604">
    <property type="status" value="NOT_ANNOTATED_CDS"/>
    <property type="molecule type" value="Genomic_DNA"/>
</dbReference>
<feature type="region of interest" description="Disordered" evidence="1">
    <location>
        <begin position="965"/>
        <end position="986"/>
    </location>
</feature>
<proteinExistence type="predicted"/>
<evidence type="ECO:0000313" key="3">
    <source>
        <dbReference type="EnsemblProtists" id="PYU1_T006377"/>
    </source>
</evidence>
<dbReference type="OMA" id="ASEQETW"/>
<feature type="compositionally biased region" description="Polar residues" evidence="1">
    <location>
        <begin position="977"/>
        <end position="986"/>
    </location>
</feature>
<dbReference type="EnsemblProtists" id="PYU1_T006377">
    <property type="protein sequence ID" value="PYU1_T006377"/>
    <property type="gene ID" value="PYU1_G006365"/>
</dbReference>
<evidence type="ECO:0000256" key="2">
    <source>
        <dbReference type="SAM" id="Phobius"/>
    </source>
</evidence>
<organism evidence="3 4">
    <name type="scientific">Globisporangium ultimum (strain ATCC 200006 / CBS 805.95 / DAOM BR144)</name>
    <name type="common">Pythium ultimum</name>
    <dbReference type="NCBI Taxonomy" id="431595"/>
    <lineage>
        <taxon>Eukaryota</taxon>
        <taxon>Sar</taxon>
        <taxon>Stramenopiles</taxon>
        <taxon>Oomycota</taxon>
        <taxon>Peronosporomycetes</taxon>
        <taxon>Pythiales</taxon>
        <taxon>Pythiaceae</taxon>
        <taxon>Globisporangium</taxon>
    </lineage>
</organism>
<evidence type="ECO:0000256" key="1">
    <source>
        <dbReference type="SAM" id="MobiDB-lite"/>
    </source>
</evidence>
<keyword evidence="2" id="KW-1133">Transmembrane helix</keyword>
<keyword evidence="2" id="KW-0472">Membrane</keyword>